<keyword evidence="8" id="KW-1185">Reference proteome</keyword>
<dbReference type="InterPro" id="IPR001902">
    <property type="entry name" value="SLC26A/SulP_fam"/>
</dbReference>
<evidence type="ECO:0000256" key="4">
    <source>
        <dbReference type="ARBA" id="ARBA00023136"/>
    </source>
</evidence>
<dbReference type="GO" id="GO:0055085">
    <property type="term" value="P:transmembrane transport"/>
    <property type="evidence" value="ECO:0007669"/>
    <property type="project" value="InterPro"/>
</dbReference>
<evidence type="ECO:0000256" key="1">
    <source>
        <dbReference type="ARBA" id="ARBA00004141"/>
    </source>
</evidence>
<organism evidence="7 8">
    <name type="scientific">Leptobrachium leishanense</name>
    <name type="common">Leishan spiny toad</name>
    <dbReference type="NCBI Taxonomy" id="445787"/>
    <lineage>
        <taxon>Eukaryota</taxon>
        <taxon>Metazoa</taxon>
        <taxon>Chordata</taxon>
        <taxon>Craniata</taxon>
        <taxon>Vertebrata</taxon>
        <taxon>Euteleostomi</taxon>
        <taxon>Amphibia</taxon>
        <taxon>Batrachia</taxon>
        <taxon>Anura</taxon>
        <taxon>Pelobatoidea</taxon>
        <taxon>Megophryidae</taxon>
        <taxon>Leptobrachium</taxon>
    </lineage>
</organism>
<reference evidence="7" key="2">
    <citation type="submission" date="2025-09" db="UniProtKB">
        <authorList>
            <consortium name="Ensembl"/>
        </authorList>
    </citation>
    <scope>IDENTIFICATION</scope>
</reference>
<feature type="transmembrane region" description="Helical" evidence="5">
    <location>
        <begin position="85"/>
        <end position="103"/>
    </location>
</feature>
<accession>A0A8C5PJ90</accession>
<dbReference type="InterPro" id="IPR036513">
    <property type="entry name" value="STAS_dom_sf"/>
</dbReference>
<dbReference type="InterPro" id="IPR002645">
    <property type="entry name" value="STAS_dom"/>
</dbReference>
<evidence type="ECO:0000256" key="2">
    <source>
        <dbReference type="ARBA" id="ARBA00022692"/>
    </source>
</evidence>
<proteinExistence type="predicted"/>
<feature type="transmembrane region" description="Helical" evidence="5">
    <location>
        <begin position="238"/>
        <end position="257"/>
    </location>
</feature>
<dbReference type="PANTHER" id="PTHR11814">
    <property type="entry name" value="SULFATE TRANSPORTER"/>
    <property type="match status" value="1"/>
</dbReference>
<dbReference type="AlphaFoldDB" id="A0A8C5PJ90"/>
<feature type="transmembrane region" description="Helical" evidence="5">
    <location>
        <begin position="163"/>
        <end position="187"/>
    </location>
</feature>
<dbReference type="Proteomes" id="UP000694569">
    <property type="component" value="Unplaced"/>
</dbReference>
<dbReference type="GO" id="GO:0016020">
    <property type="term" value="C:membrane"/>
    <property type="evidence" value="ECO:0007669"/>
    <property type="project" value="UniProtKB-SubCell"/>
</dbReference>
<feature type="transmembrane region" description="Helical" evidence="5">
    <location>
        <begin position="262"/>
        <end position="283"/>
    </location>
</feature>
<dbReference type="CDD" id="cd07042">
    <property type="entry name" value="STAS_SulP_like_sulfate_transporter"/>
    <property type="match status" value="1"/>
</dbReference>
<evidence type="ECO:0000259" key="6">
    <source>
        <dbReference type="PROSITE" id="PS50801"/>
    </source>
</evidence>
<evidence type="ECO:0000256" key="5">
    <source>
        <dbReference type="SAM" id="Phobius"/>
    </source>
</evidence>
<comment type="subcellular location">
    <subcellularLocation>
        <location evidence="1">Membrane</location>
        <topology evidence="1">Multi-pass membrane protein</topology>
    </subcellularLocation>
</comment>
<keyword evidence="2 5" id="KW-0812">Transmembrane</keyword>
<dbReference type="InterPro" id="IPR011547">
    <property type="entry name" value="SLC26A/SulP_dom"/>
</dbReference>
<gene>
    <name evidence="7" type="primary">SLC26A7</name>
</gene>
<evidence type="ECO:0000313" key="7">
    <source>
        <dbReference type="Ensembl" id="ENSLLEP00000023645.1"/>
    </source>
</evidence>
<dbReference type="Ensembl" id="ENSLLET00000024550.1">
    <property type="protein sequence ID" value="ENSLLEP00000023645.1"/>
    <property type="gene ID" value="ENSLLEG00000015030.1"/>
</dbReference>
<dbReference type="Gene3D" id="3.30.750.24">
    <property type="entry name" value="STAS domain"/>
    <property type="match status" value="1"/>
</dbReference>
<evidence type="ECO:0000256" key="3">
    <source>
        <dbReference type="ARBA" id="ARBA00022989"/>
    </source>
</evidence>
<dbReference type="OrthoDB" id="288203at2759"/>
<evidence type="ECO:0000313" key="8">
    <source>
        <dbReference type="Proteomes" id="UP000694569"/>
    </source>
</evidence>
<protein>
    <submittedName>
        <fullName evidence="7">Solute carrier family 26 member 7</fullName>
    </submittedName>
</protein>
<reference evidence="7" key="1">
    <citation type="submission" date="2025-08" db="UniProtKB">
        <authorList>
            <consortium name="Ensembl"/>
        </authorList>
    </citation>
    <scope>IDENTIFICATION</scope>
</reference>
<sequence>MQRIGVAAAVTLLGGIVQLSMCFLRLGSATFLLSEPVVSSMTTGAATHVVTSQIKYFLGMKVPYFSGPLGMFYIYHYILVNIRSAQVVTTLISIFAVIILIVVKECNEHFRSKIRIVIPIDLLLIIVSSLACYFADMETVFGIDVVGPVPKGIPFPQVPPTNILLDVAVEAISFAVVGYTVSIYLAYNSAKKFTYHVDENQELLAHGLSNVLPSFLFCIPNAAAPARTFLLYSNGSKTQVACLISAIMVLLVIYFIVPYLYWLPMCVLASVIVVALKGMLIQFRDLKKYWNVDKHDWVIWVSTYSVTICFAANIGLLFGVVFSMALGLVRLARTRTLNVTRVDEGDKDMHSEIQSNVKCVCVGMPLFFFNAKKFLEETNSKLNARNSIPEHKSNPLLSPATIGTCNGDASTETASALIIDCVGITFFDYTGAAAIAQICLELPKNGTDVLLARCDVSLVKALQYRGFGIKHQLYFDSVKSALVHLQSKQSSSTNLEAADTSDL</sequence>
<dbReference type="PROSITE" id="PS50801">
    <property type="entry name" value="STAS"/>
    <property type="match status" value="1"/>
</dbReference>
<feature type="transmembrane region" description="Helical" evidence="5">
    <location>
        <begin position="303"/>
        <end position="329"/>
    </location>
</feature>
<dbReference type="Pfam" id="PF01740">
    <property type="entry name" value="STAS"/>
    <property type="match status" value="1"/>
</dbReference>
<name>A0A8C5PJ90_9ANUR</name>
<dbReference type="GeneTree" id="ENSGT01150000286920"/>
<keyword evidence="4 5" id="KW-0472">Membrane</keyword>
<keyword evidence="3 5" id="KW-1133">Transmembrane helix</keyword>
<feature type="transmembrane region" description="Helical" evidence="5">
    <location>
        <begin position="62"/>
        <end position="79"/>
    </location>
</feature>
<dbReference type="Pfam" id="PF00916">
    <property type="entry name" value="Sulfate_transp"/>
    <property type="match status" value="1"/>
</dbReference>
<dbReference type="SUPFAM" id="SSF52091">
    <property type="entry name" value="SpoIIaa-like"/>
    <property type="match status" value="1"/>
</dbReference>
<feature type="transmembrane region" description="Helical" evidence="5">
    <location>
        <begin position="123"/>
        <end position="143"/>
    </location>
</feature>
<feature type="domain" description="STAS" evidence="6">
    <location>
        <begin position="347"/>
        <end position="485"/>
    </location>
</feature>